<reference evidence="4 5" key="1">
    <citation type="submission" date="2018-08" db="EMBL/GenBank/DDBJ databases">
        <title>Genomic Encyclopedia of Archaeal and Bacterial Type Strains, Phase II (KMG-II): from individual species to whole genera.</title>
        <authorList>
            <person name="Goeker M."/>
        </authorList>
    </citation>
    <scope>NUCLEOTIDE SEQUENCE [LARGE SCALE GENOMIC DNA]</scope>
    <source>
        <strain evidence="4 5">DSM 45791</strain>
    </source>
</reference>
<dbReference type="Proteomes" id="UP000256269">
    <property type="component" value="Unassembled WGS sequence"/>
</dbReference>
<comment type="caution">
    <text evidence="4">The sequence shown here is derived from an EMBL/GenBank/DDBJ whole genome shotgun (WGS) entry which is preliminary data.</text>
</comment>
<evidence type="ECO:0000256" key="2">
    <source>
        <dbReference type="ARBA" id="ARBA00023163"/>
    </source>
</evidence>
<keyword evidence="1" id="KW-0805">Transcription regulation</keyword>
<feature type="domain" description="Tetracycline repressor TetR C-terminal" evidence="3">
    <location>
        <begin position="3"/>
        <end position="79"/>
    </location>
</feature>
<evidence type="ECO:0000259" key="3">
    <source>
        <dbReference type="Pfam" id="PF02909"/>
    </source>
</evidence>
<dbReference type="RefSeq" id="WP_281283141.1">
    <property type="nucleotide sequence ID" value="NZ_JBHLUJ010000009.1"/>
</dbReference>
<keyword evidence="2" id="KW-0804">Transcription</keyword>
<accession>A0A3E0HIW4</accession>
<dbReference type="AlphaFoldDB" id="A0A3E0HIW4"/>
<name>A0A3E0HIW4_9PSEU</name>
<evidence type="ECO:0000256" key="1">
    <source>
        <dbReference type="ARBA" id="ARBA00023015"/>
    </source>
</evidence>
<gene>
    <name evidence="4" type="ORF">BCF44_107269</name>
</gene>
<evidence type="ECO:0000313" key="4">
    <source>
        <dbReference type="EMBL" id="REH46136.1"/>
    </source>
</evidence>
<dbReference type="InterPro" id="IPR036271">
    <property type="entry name" value="Tet_transcr_reg_TetR-rel_C_sf"/>
</dbReference>
<dbReference type="SUPFAM" id="SSF48498">
    <property type="entry name" value="Tetracyclin repressor-like, C-terminal domain"/>
    <property type="match status" value="1"/>
</dbReference>
<dbReference type="InterPro" id="IPR004111">
    <property type="entry name" value="Repressor_TetR_C"/>
</dbReference>
<dbReference type="Pfam" id="PF02909">
    <property type="entry name" value="TetR_C_1"/>
    <property type="match status" value="1"/>
</dbReference>
<proteinExistence type="predicted"/>
<dbReference type="EMBL" id="QUNO01000007">
    <property type="protein sequence ID" value="REH46136.1"/>
    <property type="molecule type" value="Genomic_DNA"/>
</dbReference>
<dbReference type="GO" id="GO:0045892">
    <property type="term" value="P:negative regulation of DNA-templated transcription"/>
    <property type="evidence" value="ECO:0007669"/>
    <property type="project" value="InterPro"/>
</dbReference>
<dbReference type="Gene3D" id="1.10.357.10">
    <property type="entry name" value="Tetracycline Repressor, domain 2"/>
    <property type="match status" value="1"/>
</dbReference>
<sequence length="92" mass="10104">MIELMTEAGFTPGDALRVLRCLWEFTIGHVLTLAVLQLGGERRSRKRPVDSPEYNLLARSADDAGVDRHFALGLAAMLDSFAGHTDKDTNGF</sequence>
<keyword evidence="5" id="KW-1185">Reference proteome</keyword>
<evidence type="ECO:0000313" key="5">
    <source>
        <dbReference type="Proteomes" id="UP000256269"/>
    </source>
</evidence>
<protein>
    <submittedName>
        <fullName evidence="4">Tetracycline repressor-like protein</fullName>
    </submittedName>
</protein>
<organism evidence="4 5">
    <name type="scientific">Kutzneria buriramensis</name>
    <dbReference type="NCBI Taxonomy" id="1045776"/>
    <lineage>
        <taxon>Bacteria</taxon>
        <taxon>Bacillati</taxon>
        <taxon>Actinomycetota</taxon>
        <taxon>Actinomycetes</taxon>
        <taxon>Pseudonocardiales</taxon>
        <taxon>Pseudonocardiaceae</taxon>
        <taxon>Kutzneria</taxon>
    </lineage>
</organism>